<comment type="caution">
    <text evidence="2">The sequence shown here is derived from an EMBL/GenBank/DDBJ whole genome shotgun (WGS) entry which is preliminary data.</text>
</comment>
<feature type="compositionally biased region" description="Polar residues" evidence="1">
    <location>
        <begin position="8"/>
        <end position="23"/>
    </location>
</feature>
<evidence type="ECO:0000313" key="3">
    <source>
        <dbReference type="Proteomes" id="UP001392437"/>
    </source>
</evidence>
<gene>
    <name evidence="2" type="ORF">PG999_006549</name>
</gene>
<feature type="region of interest" description="Disordered" evidence="1">
    <location>
        <begin position="426"/>
        <end position="452"/>
    </location>
</feature>
<organism evidence="2 3">
    <name type="scientific">Apiospora kogelbergensis</name>
    <dbReference type="NCBI Taxonomy" id="1337665"/>
    <lineage>
        <taxon>Eukaryota</taxon>
        <taxon>Fungi</taxon>
        <taxon>Dikarya</taxon>
        <taxon>Ascomycota</taxon>
        <taxon>Pezizomycotina</taxon>
        <taxon>Sordariomycetes</taxon>
        <taxon>Xylariomycetidae</taxon>
        <taxon>Amphisphaeriales</taxon>
        <taxon>Apiosporaceae</taxon>
        <taxon>Apiospora</taxon>
    </lineage>
</organism>
<name>A0AAW0QRK1_9PEZI</name>
<feature type="region of interest" description="Disordered" evidence="1">
    <location>
        <begin position="1"/>
        <end position="54"/>
    </location>
</feature>
<dbReference type="EMBL" id="JAQQWP010000006">
    <property type="protein sequence ID" value="KAK8114480.1"/>
    <property type="molecule type" value="Genomic_DNA"/>
</dbReference>
<keyword evidence="3" id="KW-1185">Reference proteome</keyword>
<evidence type="ECO:0000313" key="2">
    <source>
        <dbReference type="EMBL" id="KAK8114480.1"/>
    </source>
</evidence>
<dbReference type="AlphaFoldDB" id="A0AAW0QRK1"/>
<dbReference type="Proteomes" id="UP001392437">
    <property type="component" value="Unassembled WGS sequence"/>
</dbReference>
<reference evidence="2 3" key="1">
    <citation type="submission" date="2023-01" db="EMBL/GenBank/DDBJ databases">
        <title>Analysis of 21 Apiospora genomes using comparative genomics revels a genus with tremendous synthesis potential of carbohydrate active enzymes and secondary metabolites.</title>
        <authorList>
            <person name="Sorensen T."/>
        </authorList>
    </citation>
    <scope>NUCLEOTIDE SEQUENCE [LARGE SCALE GENOMIC DNA]</scope>
    <source>
        <strain evidence="2 3">CBS 117206</strain>
    </source>
</reference>
<protein>
    <recommendedName>
        <fullName evidence="4">SWIM-type domain-containing protein</fullName>
    </recommendedName>
</protein>
<sequence>MSPPSPTERFSQLSIESMPPTTRSRSRIQDPDESATESNHDSVEPGCNSDDSITFPSGLSYSVDELDEATQEEVAEMMNRDPPRCILQGCKARDDFIVFQVAELVQHSVRAIQPGIPTSLPHCSCDEKRPCRHMLWLYDQITNQLEPTHRKTLTLTAGGYPSELGNIYDKINEFHLDMLAEALHSQMDTDEDNPVNPHRVQSIREMMASLNAAPADGYRPDLFANPTRGKRVIKTGDLEGTIFRMLLRNDSFFQYFRSSLRYDELLRSPLRKLQWRAETAIAKFDAFSLAPAQPSHDRVKDAEWCAGHLLDVDRQINSITQHTDRPLSDGERHEIIRFLIHMVQEVVHRNTGVHLDYQAKAKRNLYFALLGNRDRDFVTGTLESIPSHDIFPFTADISSIIDTLGRLEYGVPITYMGKLRRVVKNARRTNTSSPSGAKRPSGGQDSRAKRMK</sequence>
<accession>A0AAW0QRK1</accession>
<evidence type="ECO:0000256" key="1">
    <source>
        <dbReference type="SAM" id="MobiDB-lite"/>
    </source>
</evidence>
<evidence type="ECO:0008006" key="4">
    <source>
        <dbReference type="Google" id="ProtNLM"/>
    </source>
</evidence>
<proteinExistence type="predicted"/>